<organism evidence="1 2">
    <name type="scientific">Microlunatus kandeliicorticis</name>
    <dbReference type="NCBI Taxonomy" id="1759536"/>
    <lineage>
        <taxon>Bacteria</taxon>
        <taxon>Bacillati</taxon>
        <taxon>Actinomycetota</taxon>
        <taxon>Actinomycetes</taxon>
        <taxon>Propionibacteriales</taxon>
        <taxon>Propionibacteriaceae</taxon>
        <taxon>Microlunatus</taxon>
    </lineage>
</organism>
<name>A0A7W3IUP1_9ACTN</name>
<protein>
    <submittedName>
        <fullName evidence="1">Uncharacterized protein</fullName>
    </submittedName>
</protein>
<keyword evidence="2" id="KW-1185">Reference proteome</keyword>
<dbReference type="RefSeq" id="WP_182561169.1">
    <property type="nucleotide sequence ID" value="NZ_JACGWT010000005.1"/>
</dbReference>
<dbReference type="EMBL" id="JACGWT010000005">
    <property type="protein sequence ID" value="MBA8795562.1"/>
    <property type="molecule type" value="Genomic_DNA"/>
</dbReference>
<proteinExistence type="predicted"/>
<sequence length="133" mass="14585">MTTSPALEVSHCPRWCTSHSVLTGDPGEDSIVIHTTLLEHGGAEFILSRELTPSGDPTGAPDQLIPRCIPAEMTRAAVVELLAMLEDAARRMDEHLLTADQPLPEPRSREERLGRAMMRAGQTTRGHRRAAVR</sequence>
<evidence type="ECO:0000313" key="2">
    <source>
        <dbReference type="Proteomes" id="UP000523079"/>
    </source>
</evidence>
<gene>
    <name evidence="1" type="ORF">FHX74_003198</name>
</gene>
<reference evidence="1 2" key="1">
    <citation type="submission" date="2020-07" db="EMBL/GenBank/DDBJ databases">
        <title>Sequencing the genomes of 1000 actinobacteria strains.</title>
        <authorList>
            <person name="Klenk H.-P."/>
        </authorList>
    </citation>
    <scope>NUCLEOTIDE SEQUENCE [LARGE SCALE GENOMIC DNA]</scope>
    <source>
        <strain evidence="1 2">DSM 100723</strain>
    </source>
</reference>
<accession>A0A7W3IUP1</accession>
<dbReference type="AlphaFoldDB" id="A0A7W3IUP1"/>
<dbReference type="Proteomes" id="UP000523079">
    <property type="component" value="Unassembled WGS sequence"/>
</dbReference>
<evidence type="ECO:0000313" key="1">
    <source>
        <dbReference type="EMBL" id="MBA8795562.1"/>
    </source>
</evidence>
<comment type="caution">
    <text evidence="1">The sequence shown here is derived from an EMBL/GenBank/DDBJ whole genome shotgun (WGS) entry which is preliminary data.</text>
</comment>